<dbReference type="Proteomes" id="UP001341840">
    <property type="component" value="Unassembled WGS sequence"/>
</dbReference>
<comment type="caution">
    <text evidence="1">The sequence shown here is derived from an EMBL/GenBank/DDBJ whole genome shotgun (WGS) entry which is preliminary data.</text>
</comment>
<evidence type="ECO:0000313" key="1">
    <source>
        <dbReference type="EMBL" id="MED6223764.1"/>
    </source>
</evidence>
<protein>
    <submittedName>
        <fullName evidence="1">Uncharacterized protein</fullName>
    </submittedName>
</protein>
<proteinExistence type="predicted"/>
<sequence length="96" mass="10405">MDGRVLGMAFQLLDELGFHPFNLLLFSSSASSHIQPSDGGMSFQLLGGLNVTSHSTMKGTTSQQQEKVKIIDGLMMTSSVNSVALDSTIWKDEILE</sequence>
<gene>
    <name evidence="1" type="ORF">PIB30_077238</name>
</gene>
<name>A0ABU6ZPC8_9FABA</name>
<keyword evidence="2" id="KW-1185">Reference proteome</keyword>
<accession>A0ABU6ZPC8</accession>
<organism evidence="1 2">
    <name type="scientific">Stylosanthes scabra</name>
    <dbReference type="NCBI Taxonomy" id="79078"/>
    <lineage>
        <taxon>Eukaryota</taxon>
        <taxon>Viridiplantae</taxon>
        <taxon>Streptophyta</taxon>
        <taxon>Embryophyta</taxon>
        <taxon>Tracheophyta</taxon>
        <taxon>Spermatophyta</taxon>
        <taxon>Magnoliopsida</taxon>
        <taxon>eudicotyledons</taxon>
        <taxon>Gunneridae</taxon>
        <taxon>Pentapetalae</taxon>
        <taxon>rosids</taxon>
        <taxon>fabids</taxon>
        <taxon>Fabales</taxon>
        <taxon>Fabaceae</taxon>
        <taxon>Papilionoideae</taxon>
        <taxon>50 kb inversion clade</taxon>
        <taxon>dalbergioids sensu lato</taxon>
        <taxon>Dalbergieae</taxon>
        <taxon>Pterocarpus clade</taxon>
        <taxon>Stylosanthes</taxon>
    </lineage>
</organism>
<dbReference type="EMBL" id="JASCZI010272894">
    <property type="protein sequence ID" value="MED6223764.1"/>
    <property type="molecule type" value="Genomic_DNA"/>
</dbReference>
<evidence type="ECO:0000313" key="2">
    <source>
        <dbReference type="Proteomes" id="UP001341840"/>
    </source>
</evidence>
<reference evidence="1 2" key="1">
    <citation type="journal article" date="2023" name="Plants (Basel)">
        <title>Bridging the Gap: Combining Genomics and Transcriptomics Approaches to Understand Stylosanthes scabra, an Orphan Legume from the Brazilian Caatinga.</title>
        <authorList>
            <person name="Ferreira-Neto J.R.C."/>
            <person name="da Silva M.D."/>
            <person name="Binneck E."/>
            <person name="de Melo N.F."/>
            <person name="da Silva R.H."/>
            <person name="de Melo A.L.T.M."/>
            <person name="Pandolfi V."/>
            <person name="Bustamante F.O."/>
            <person name="Brasileiro-Vidal A.C."/>
            <person name="Benko-Iseppon A.M."/>
        </authorList>
    </citation>
    <scope>NUCLEOTIDE SEQUENCE [LARGE SCALE GENOMIC DNA]</scope>
    <source>
        <tissue evidence="1">Leaves</tissue>
    </source>
</reference>